<dbReference type="GO" id="GO:0003723">
    <property type="term" value="F:RNA binding"/>
    <property type="evidence" value="ECO:0007669"/>
    <property type="project" value="InterPro"/>
</dbReference>
<feature type="domain" description="ANTAR" evidence="1">
    <location>
        <begin position="8"/>
        <end position="69"/>
    </location>
</feature>
<organism evidence="2 3">
    <name type="scientific">Amycolatopsis dendrobii</name>
    <dbReference type="NCBI Taxonomy" id="2760662"/>
    <lineage>
        <taxon>Bacteria</taxon>
        <taxon>Bacillati</taxon>
        <taxon>Actinomycetota</taxon>
        <taxon>Actinomycetes</taxon>
        <taxon>Pseudonocardiales</taxon>
        <taxon>Pseudonocardiaceae</taxon>
        <taxon>Amycolatopsis</taxon>
    </lineage>
</organism>
<keyword evidence="3" id="KW-1185">Reference proteome</keyword>
<dbReference type="Proteomes" id="UP000526734">
    <property type="component" value="Unassembled WGS sequence"/>
</dbReference>
<dbReference type="InterPro" id="IPR036388">
    <property type="entry name" value="WH-like_DNA-bd_sf"/>
</dbReference>
<evidence type="ECO:0000259" key="1">
    <source>
        <dbReference type="PROSITE" id="PS50921"/>
    </source>
</evidence>
<evidence type="ECO:0000313" key="3">
    <source>
        <dbReference type="Proteomes" id="UP000526734"/>
    </source>
</evidence>
<protein>
    <submittedName>
        <fullName evidence="2">ANTAR domain-containing protein</fullName>
    </submittedName>
</protein>
<name>A0A7W3ZES2_9PSEU</name>
<accession>A0A7W3ZES2</accession>
<dbReference type="Pfam" id="PF03861">
    <property type="entry name" value="ANTAR"/>
    <property type="match status" value="1"/>
</dbReference>
<sequence length="86" mass="8475">MALQLPDDAENAAAARMLRASVAARATIDEAVGILQGRHGLDAEQAFRALAGGAGVQGTGAEAARVAAVADAAAEGGADPDYGDWA</sequence>
<dbReference type="AlphaFoldDB" id="A0A7W3ZES2"/>
<comment type="caution">
    <text evidence="2">The sequence shown here is derived from an EMBL/GenBank/DDBJ whole genome shotgun (WGS) entry which is preliminary data.</text>
</comment>
<reference evidence="2 3" key="1">
    <citation type="submission" date="2020-08" db="EMBL/GenBank/DDBJ databases">
        <title>Amycolatopsis sp. nov. DR6-1 isolated from Dendrobium heterocarpum.</title>
        <authorList>
            <person name="Tedsree N."/>
            <person name="Kuncharoen N."/>
            <person name="Likhitwitayawuid K."/>
            <person name="Tanasupawat S."/>
        </authorList>
    </citation>
    <scope>NUCLEOTIDE SEQUENCE [LARGE SCALE GENOMIC DNA]</scope>
    <source>
        <strain evidence="2 3">DR6-1</strain>
    </source>
</reference>
<dbReference type="PROSITE" id="PS50921">
    <property type="entry name" value="ANTAR"/>
    <property type="match status" value="1"/>
</dbReference>
<proteinExistence type="predicted"/>
<gene>
    <name evidence="2" type="ORF">H4281_34840</name>
</gene>
<dbReference type="RefSeq" id="WP_182895118.1">
    <property type="nucleotide sequence ID" value="NZ_JACGZW010000013.1"/>
</dbReference>
<dbReference type="Gene3D" id="1.10.10.10">
    <property type="entry name" value="Winged helix-like DNA-binding domain superfamily/Winged helix DNA-binding domain"/>
    <property type="match status" value="1"/>
</dbReference>
<dbReference type="InterPro" id="IPR005561">
    <property type="entry name" value="ANTAR"/>
</dbReference>
<evidence type="ECO:0000313" key="2">
    <source>
        <dbReference type="EMBL" id="MBB1158352.1"/>
    </source>
</evidence>
<dbReference type="EMBL" id="JACGZW010000013">
    <property type="protein sequence ID" value="MBB1158352.1"/>
    <property type="molecule type" value="Genomic_DNA"/>
</dbReference>